<sequence length="204" mass="22434">MSGIEVIGLISAIIGIIDGASKLYKAIENTSHLPPAFREVAQRLPLVKDILQTTETRLQKYPADTSTYTAIQPTAESCKDGAERLRTILEDLAAQPNASRVERYRLAIRRLGKESKVEELMKRMLEDVQLLAANQAVKAVGEEKIEELIAAVKDLERVPPSVPDGPRFTHNGIGDQFNNTSRGTQNINTGEGQQYVAGSMNFSK</sequence>
<feature type="region of interest" description="Disordered" evidence="1">
    <location>
        <begin position="160"/>
        <end position="190"/>
    </location>
</feature>
<protein>
    <recommendedName>
        <fullName evidence="6">NACHT-NTPase and P-loop NTPases N-terminal domain-containing protein</fullName>
    </recommendedName>
</protein>
<evidence type="ECO:0000313" key="4">
    <source>
        <dbReference type="EMBL" id="KAF4629265.1"/>
    </source>
</evidence>
<dbReference type="AlphaFoldDB" id="A0A8H4W2G4"/>
<evidence type="ECO:0000313" key="5">
    <source>
        <dbReference type="Proteomes" id="UP000566819"/>
    </source>
</evidence>
<dbReference type="Pfam" id="PF17106">
    <property type="entry name" value="NACHT_sigma"/>
    <property type="match status" value="1"/>
</dbReference>
<dbReference type="Proteomes" id="UP000566819">
    <property type="component" value="Unassembled WGS sequence"/>
</dbReference>
<evidence type="ECO:0000259" key="3">
    <source>
        <dbReference type="Pfam" id="PF17107"/>
    </source>
</evidence>
<dbReference type="EMBL" id="JAAMPI010000700">
    <property type="protein sequence ID" value="KAF4629265.1"/>
    <property type="molecule type" value="Genomic_DNA"/>
</dbReference>
<dbReference type="InterPro" id="IPR031352">
    <property type="entry name" value="SesA"/>
</dbReference>
<evidence type="ECO:0008006" key="6">
    <source>
        <dbReference type="Google" id="ProtNLM"/>
    </source>
</evidence>
<accession>A0A8H4W2G4</accession>
<feature type="domain" description="NACHT-NTPase and P-loop NTPases N-terminal" evidence="3">
    <location>
        <begin position="10"/>
        <end position="131"/>
    </location>
</feature>
<keyword evidence="5" id="KW-1185">Reference proteome</keyword>
<dbReference type="InterPro" id="IPR031353">
    <property type="entry name" value="NACHT_sigma"/>
</dbReference>
<dbReference type="OrthoDB" id="674604at2759"/>
<gene>
    <name evidence="4" type="ORF">G7Y89_g8891</name>
</gene>
<comment type="caution">
    <text evidence="4">The sequence shown here is derived from an EMBL/GenBank/DDBJ whole genome shotgun (WGS) entry which is preliminary data.</text>
</comment>
<name>A0A8H4W2G4_9HELO</name>
<evidence type="ECO:0000256" key="1">
    <source>
        <dbReference type="SAM" id="MobiDB-lite"/>
    </source>
</evidence>
<dbReference type="Pfam" id="PF17107">
    <property type="entry name" value="SesA"/>
    <property type="match status" value="1"/>
</dbReference>
<proteinExistence type="predicted"/>
<evidence type="ECO:0000259" key="2">
    <source>
        <dbReference type="Pfam" id="PF17106"/>
    </source>
</evidence>
<reference evidence="4 5" key="1">
    <citation type="submission" date="2020-03" db="EMBL/GenBank/DDBJ databases">
        <title>Draft Genome Sequence of Cudoniella acicularis.</title>
        <authorList>
            <person name="Buettner E."/>
            <person name="Kellner H."/>
        </authorList>
    </citation>
    <scope>NUCLEOTIDE SEQUENCE [LARGE SCALE GENOMIC DNA]</scope>
    <source>
        <strain evidence="4 5">DSM 108380</strain>
    </source>
</reference>
<feature type="domain" description="NACHT-NTPase sigma" evidence="2">
    <location>
        <begin position="167"/>
        <end position="202"/>
    </location>
</feature>
<feature type="compositionally biased region" description="Polar residues" evidence="1">
    <location>
        <begin position="176"/>
        <end position="190"/>
    </location>
</feature>
<organism evidence="4 5">
    <name type="scientific">Cudoniella acicularis</name>
    <dbReference type="NCBI Taxonomy" id="354080"/>
    <lineage>
        <taxon>Eukaryota</taxon>
        <taxon>Fungi</taxon>
        <taxon>Dikarya</taxon>
        <taxon>Ascomycota</taxon>
        <taxon>Pezizomycotina</taxon>
        <taxon>Leotiomycetes</taxon>
        <taxon>Helotiales</taxon>
        <taxon>Tricladiaceae</taxon>
        <taxon>Cudoniella</taxon>
    </lineage>
</organism>